<dbReference type="AlphaFoldDB" id="A0ABD1MAB5"/>
<comment type="caution">
    <text evidence="18">The sequence shown here is derived from an EMBL/GenBank/DDBJ whole genome shotgun (WGS) entry which is preliminary data.</text>
</comment>
<accession>A0ABD1MAB5</accession>
<comment type="catalytic activity">
    <reaction evidence="1">
        <text>S-ubiquitinyl-[E2 ubiquitin-conjugating enzyme]-L-cysteine + [acceptor protein]-L-lysine = [E2 ubiquitin-conjugating enzyme]-L-cysteine + N(6)-ubiquitinyl-[acceptor protein]-L-lysine.</text>
        <dbReference type="EC" id="2.3.2.27"/>
    </reaction>
</comment>
<dbReference type="GO" id="GO:0016020">
    <property type="term" value="C:membrane"/>
    <property type="evidence" value="ECO:0007669"/>
    <property type="project" value="UniProtKB-SubCell"/>
</dbReference>
<evidence type="ECO:0000256" key="4">
    <source>
        <dbReference type="ARBA" id="ARBA00012483"/>
    </source>
</evidence>
<keyword evidence="8 14" id="KW-0863">Zinc-finger</keyword>
<keyword evidence="19" id="KW-1185">Reference proteome</keyword>
<name>A0ABD1MAB5_9FABA</name>
<dbReference type="InterPro" id="IPR001841">
    <property type="entry name" value="Znf_RING"/>
</dbReference>
<evidence type="ECO:0000256" key="10">
    <source>
        <dbReference type="ARBA" id="ARBA00022833"/>
    </source>
</evidence>
<evidence type="ECO:0000313" key="18">
    <source>
        <dbReference type="EMBL" id="KAL2332738.1"/>
    </source>
</evidence>
<evidence type="ECO:0000313" key="19">
    <source>
        <dbReference type="Proteomes" id="UP001603857"/>
    </source>
</evidence>
<evidence type="ECO:0000256" key="8">
    <source>
        <dbReference type="ARBA" id="ARBA00022771"/>
    </source>
</evidence>
<evidence type="ECO:0000256" key="12">
    <source>
        <dbReference type="ARBA" id="ARBA00023136"/>
    </source>
</evidence>
<evidence type="ECO:0000256" key="5">
    <source>
        <dbReference type="ARBA" id="ARBA00022679"/>
    </source>
</evidence>
<keyword evidence="11 15" id="KW-1133">Transmembrane helix</keyword>
<evidence type="ECO:0000256" key="9">
    <source>
        <dbReference type="ARBA" id="ARBA00022786"/>
    </source>
</evidence>
<feature type="signal peptide" evidence="16">
    <location>
        <begin position="1"/>
        <end position="23"/>
    </location>
</feature>
<gene>
    <name evidence="18" type="ORF">Fmac_013951</name>
</gene>
<comment type="similarity">
    <text evidence="13">Belongs to the RING-type zinc finger family. ATL subfamily.</text>
</comment>
<keyword evidence="6 15" id="KW-0812">Transmembrane</keyword>
<dbReference type="PROSITE" id="PS50089">
    <property type="entry name" value="ZF_RING_2"/>
    <property type="match status" value="1"/>
</dbReference>
<evidence type="ECO:0000256" key="11">
    <source>
        <dbReference type="ARBA" id="ARBA00022989"/>
    </source>
</evidence>
<dbReference type="EMBL" id="JBGMDY010000005">
    <property type="protein sequence ID" value="KAL2332738.1"/>
    <property type="molecule type" value="Genomic_DNA"/>
</dbReference>
<protein>
    <recommendedName>
        <fullName evidence="4">RING-type E3 ubiquitin transferase</fullName>
        <ecNumber evidence="4">2.3.2.27</ecNumber>
    </recommendedName>
</protein>
<dbReference type="FunFam" id="3.30.40.10:FF:000187">
    <property type="entry name" value="E3 ubiquitin-protein ligase ATL6"/>
    <property type="match status" value="1"/>
</dbReference>
<dbReference type="InterPro" id="IPR053238">
    <property type="entry name" value="RING-H2_zinc_finger"/>
</dbReference>
<keyword evidence="7" id="KW-0479">Metal-binding</keyword>
<dbReference type="Gene3D" id="3.30.40.10">
    <property type="entry name" value="Zinc/RING finger domain, C3HC4 (zinc finger)"/>
    <property type="match status" value="1"/>
</dbReference>
<feature type="domain" description="RING-type" evidence="17">
    <location>
        <begin position="117"/>
        <end position="159"/>
    </location>
</feature>
<dbReference type="EC" id="2.3.2.27" evidence="4"/>
<evidence type="ECO:0000256" key="7">
    <source>
        <dbReference type="ARBA" id="ARBA00022723"/>
    </source>
</evidence>
<evidence type="ECO:0000256" key="15">
    <source>
        <dbReference type="SAM" id="Phobius"/>
    </source>
</evidence>
<dbReference type="PANTHER" id="PTHR14155:SF631">
    <property type="entry name" value="TRANSCRIPTION FACTOR C2H2 FAMILY-RELATED"/>
    <property type="match status" value="1"/>
</dbReference>
<comment type="subcellular location">
    <subcellularLocation>
        <location evidence="2">Membrane</location>
        <topology evidence="2">Single-pass membrane protein</topology>
    </subcellularLocation>
</comment>
<sequence>MEAFEYLLMVVVVAVAAAAPLRGEPGDAEGQVIAPFSRQALKENWKVALSLACFFTFIFSVVFILTRLPCCLRGRDGGDGEHKVENADNSNVIKKCPTFNYASVKDLEVGMNNAMDCAVCLTEFEDEDTVKMLPKCAHVFHEHCIDQWLPSRMTCPVCRHNLTSDIHTHHHIPHPVSVLQHHH</sequence>
<keyword evidence="9" id="KW-0833">Ubl conjugation pathway</keyword>
<comment type="pathway">
    <text evidence="3">Protein modification; protein ubiquitination.</text>
</comment>
<keyword evidence="5" id="KW-0808">Transferase</keyword>
<keyword evidence="12 15" id="KW-0472">Membrane</keyword>
<feature type="chain" id="PRO_5044810619" description="RING-type E3 ubiquitin transferase" evidence="16">
    <location>
        <begin position="24"/>
        <end position="183"/>
    </location>
</feature>
<dbReference type="InterPro" id="IPR013083">
    <property type="entry name" value="Znf_RING/FYVE/PHD"/>
</dbReference>
<dbReference type="GO" id="GO:0061630">
    <property type="term" value="F:ubiquitin protein ligase activity"/>
    <property type="evidence" value="ECO:0007669"/>
    <property type="project" value="UniProtKB-EC"/>
</dbReference>
<dbReference type="Pfam" id="PF13639">
    <property type="entry name" value="zf-RING_2"/>
    <property type="match status" value="1"/>
</dbReference>
<dbReference type="SUPFAM" id="SSF57850">
    <property type="entry name" value="RING/U-box"/>
    <property type="match status" value="1"/>
</dbReference>
<evidence type="ECO:0000256" key="16">
    <source>
        <dbReference type="SAM" id="SignalP"/>
    </source>
</evidence>
<dbReference type="PANTHER" id="PTHR14155">
    <property type="entry name" value="RING FINGER DOMAIN-CONTAINING"/>
    <property type="match status" value="1"/>
</dbReference>
<organism evidence="18 19">
    <name type="scientific">Flemingia macrophylla</name>
    <dbReference type="NCBI Taxonomy" id="520843"/>
    <lineage>
        <taxon>Eukaryota</taxon>
        <taxon>Viridiplantae</taxon>
        <taxon>Streptophyta</taxon>
        <taxon>Embryophyta</taxon>
        <taxon>Tracheophyta</taxon>
        <taxon>Spermatophyta</taxon>
        <taxon>Magnoliopsida</taxon>
        <taxon>eudicotyledons</taxon>
        <taxon>Gunneridae</taxon>
        <taxon>Pentapetalae</taxon>
        <taxon>rosids</taxon>
        <taxon>fabids</taxon>
        <taxon>Fabales</taxon>
        <taxon>Fabaceae</taxon>
        <taxon>Papilionoideae</taxon>
        <taxon>50 kb inversion clade</taxon>
        <taxon>NPAAA clade</taxon>
        <taxon>indigoferoid/millettioid clade</taxon>
        <taxon>Phaseoleae</taxon>
        <taxon>Flemingia</taxon>
    </lineage>
</organism>
<reference evidence="18 19" key="1">
    <citation type="submission" date="2024-08" db="EMBL/GenBank/DDBJ databases">
        <title>Insights into the chromosomal genome structure of Flemingia macrophylla.</title>
        <authorList>
            <person name="Ding Y."/>
            <person name="Zhao Y."/>
            <person name="Bi W."/>
            <person name="Wu M."/>
            <person name="Zhao G."/>
            <person name="Gong Y."/>
            <person name="Li W."/>
            <person name="Zhang P."/>
        </authorList>
    </citation>
    <scope>NUCLEOTIDE SEQUENCE [LARGE SCALE GENOMIC DNA]</scope>
    <source>
        <strain evidence="18">DYQJB</strain>
        <tissue evidence="18">Leaf</tissue>
    </source>
</reference>
<evidence type="ECO:0000256" key="2">
    <source>
        <dbReference type="ARBA" id="ARBA00004167"/>
    </source>
</evidence>
<evidence type="ECO:0000256" key="1">
    <source>
        <dbReference type="ARBA" id="ARBA00000900"/>
    </source>
</evidence>
<keyword evidence="10" id="KW-0862">Zinc</keyword>
<keyword evidence="16" id="KW-0732">Signal</keyword>
<proteinExistence type="inferred from homology"/>
<dbReference type="SMART" id="SM00184">
    <property type="entry name" value="RING"/>
    <property type="match status" value="1"/>
</dbReference>
<evidence type="ECO:0000256" key="14">
    <source>
        <dbReference type="PROSITE-ProRule" id="PRU00175"/>
    </source>
</evidence>
<dbReference type="GO" id="GO:0008270">
    <property type="term" value="F:zinc ion binding"/>
    <property type="evidence" value="ECO:0007669"/>
    <property type="project" value="UniProtKB-KW"/>
</dbReference>
<evidence type="ECO:0000256" key="3">
    <source>
        <dbReference type="ARBA" id="ARBA00004906"/>
    </source>
</evidence>
<dbReference type="Proteomes" id="UP001603857">
    <property type="component" value="Unassembled WGS sequence"/>
</dbReference>
<evidence type="ECO:0000259" key="17">
    <source>
        <dbReference type="PROSITE" id="PS50089"/>
    </source>
</evidence>
<evidence type="ECO:0000256" key="13">
    <source>
        <dbReference type="ARBA" id="ARBA00024209"/>
    </source>
</evidence>
<feature type="transmembrane region" description="Helical" evidence="15">
    <location>
        <begin position="47"/>
        <end position="65"/>
    </location>
</feature>
<evidence type="ECO:0000256" key="6">
    <source>
        <dbReference type="ARBA" id="ARBA00022692"/>
    </source>
</evidence>